<dbReference type="InParanoid" id="A0A2Y9E5D8"/>
<feature type="compositionally biased region" description="Low complexity" evidence="1">
    <location>
        <begin position="168"/>
        <end position="185"/>
    </location>
</feature>
<proteinExistence type="predicted"/>
<keyword evidence="2" id="KW-0812">Transmembrane</keyword>
<name>A0A2Y9E5D8_TRIMA</name>
<dbReference type="OrthoDB" id="6112619at2759"/>
<keyword evidence="3" id="KW-1185">Reference proteome</keyword>
<dbReference type="PANTHER" id="PTHR36289">
    <property type="entry name" value="CHROMOSOME 12 OPEN READING FRAME 60"/>
    <property type="match status" value="1"/>
</dbReference>
<dbReference type="GeneID" id="101341948"/>
<feature type="transmembrane region" description="Helical" evidence="2">
    <location>
        <begin position="122"/>
        <end position="144"/>
    </location>
</feature>
<organism evidence="3 4">
    <name type="scientific">Trichechus manatus latirostris</name>
    <name type="common">Florida manatee</name>
    <dbReference type="NCBI Taxonomy" id="127582"/>
    <lineage>
        <taxon>Eukaryota</taxon>
        <taxon>Metazoa</taxon>
        <taxon>Chordata</taxon>
        <taxon>Craniata</taxon>
        <taxon>Vertebrata</taxon>
        <taxon>Euteleostomi</taxon>
        <taxon>Mammalia</taxon>
        <taxon>Eutheria</taxon>
        <taxon>Afrotheria</taxon>
        <taxon>Sirenia</taxon>
        <taxon>Trichechidae</taxon>
        <taxon>Trichechus</taxon>
    </lineage>
</organism>
<evidence type="ECO:0000313" key="3">
    <source>
        <dbReference type="Proteomes" id="UP000248480"/>
    </source>
</evidence>
<dbReference type="KEGG" id="tmu:101341948"/>
<keyword evidence="2" id="KW-0472">Membrane</keyword>
<evidence type="ECO:0000313" key="4">
    <source>
        <dbReference type="RefSeq" id="XP_004387396.1"/>
    </source>
</evidence>
<keyword evidence="2" id="KW-1133">Transmembrane helix</keyword>
<feature type="region of interest" description="Disordered" evidence="1">
    <location>
        <begin position="163"/>
        <end position="205"/>
    </location>
</feature>
<evidence type="ECO:0000256" key="1">
    <source>
        <dbReference type="SAM" id="MobiDB-lite"/>
    </source>
</evidence>
<reference evidence="4" key="1">
    <citation type="submission" date="2025-08" db="UniProtKB">
        <authorList>
            <consortium name="RefSeq"/>
        </authorList>
    </citation>
    <scope>IDENTIFICATION</scope>
</reference>
<dbReference type="RefSeq" id="XP_004387396.1">
    <property type="nucleotide sequence ID" value="XM_004387339.2"/>
</dbReference>
<sequence>MSSKPEEDKERLAQAANTFFFHMQNIASFTNTLIELFNRNMNTQILLTAVKEDGKVKDFFEQMLKIVTEMQSVVDAMNKNMQDEPLHSKIATAMSSVVEQGTSVKGLHQAAKKVFKNAHIPLIVSVLSHGNVLGILISSITLLMKFPIMNLQLSDFYRKDTKEQSDATTSGTSTSSGPPETNTTETLKKLQDALQEENAKNPLESAASQLEEIVKTMGPVLEILQKATKTLETSIPVLKKVSDK</sequence>
<accession>A0A2Y9E5D8</accession>
<dbReference type="CTD" id="101653505"/>
<dbReference type="AlphaFoldDB" id="A0A2Y9E5D8"/>
<protein>
    <submittedName>
        <fullName evidence="4">Uncharacterized protein C12orf60 homolog</fullName>
    </submittedName>
</protein>
<evidence type="ECO:0000256" key="2">
    <source>
        <dbReference type="SAM" id="Phobius"/>
    </source>
</evidence>
<dbReference type="PANTHER" id="PTHR36289:SF1">
    <property type="entry name" value="CHROMOSOME 12 OPEN READING FRAME 60"/>
    <property type="match status" value="1"/>
</dbReference>
<dbReference type="Proteomes" id="UP000248480">
    <property type="component" value="Unplaced"/>
</dbReference>
<dbReference type="InterPro" id="IPR027895">
    <property type="entry name" value="DUF4533"/>
</dbReference>
<dbReference type="Pfam" id="PF15047">
    <property type="entry name" value="DUF4533"/>
    <property type="match status" value="1"/>
</dbReference>
<dbReference type="FunCoup" id="A0A2Y9E5D8">
    <property type="interactions" value="10"/>
</dbReference>
<gene>
    <name evidence="4" type="primary">CUNH12orf60</name>
</gene>